<evidence type="ECO:0000313" key="1">
    <source>
        <dbReference type="EMBL" id="VUZ54325.1"/>
    </source>
</evidence>
<dbReference type="Proteomes" id="UP000321570">
    <property type="component" value="Unassembled WGS sequence"/>
</dbReference>
<dbReference type="AlphaFoldDB" id="A0A564Z491"/>
<evidence type="ECO:0000313" key="2">
    <source>
        <dbReference type="Proteomes" id="UP000321570"/>
    </source>
</evidence>
<gene>
    <name evidence="1" type="ORF">WMSIL1_LOCUS12413</name>
</gene>
<accession>A0A564Z491</accession>
<keyword evidence="2" id="KW-1185">Reference proteome</keyword>
<organism evidence="1 2">
    <name type="scientific">Hymenolepis diminuta</name>
    <name type="common">Rat tapeworm</name>
    <dbReference type="NCBI Taxonomy" id="6216"/>
    <lineage>
        <taxon>Eukaryota</taxon>
        <taxon>Metazoa</taxon>
        <taxon>Spiralia</taxon>
        <taxon>Lophotrochozoa</taxon>
        <taxon>Platyhelminthes</taxon>
        <taxon>Cestoda</taxon>
        <taxon>Eucestoda</taxon>
        <taxon>Cyclophyllidea</taxon>
        <taxon>Hymenolepididae</taxon>
        <taxon>Hymenolepis</taxon>
    </lineage>
</organism>
<protein>
    <submittedName>
        <fullName evidence="1">Uncharacterized protein</fullName>
    </submittedName>
</protein>
<sequence length="153" mass="18001">MPVSHVLGRGRQFMWTKTTQEIYLMRAKGLLDKLKDPEERECLWFFAHEITSTRMKMLIEEMASGRLCTVRRTPLKFQLLGMCLIHLIRLSKPRIRWTIENFHHHTTPNLCLPPNYSSNLNPFDHYVWSGSGWGRTWLKRKLIGTSITPNPPL</sequence>
<name>A0A564Z491_HYMDI</name>
<proteinExistence type="predicted"/>
<reference evidence="1 2" key="1">
    <citation type="submission" date="2019-07" db="EMBL/GenBank/DDBJ databases">
        <authorList>
            <person name="Jastrzebski P J."/>
            <person name="Paukszto L."/>
            <person name="Jastrzebski P J."/>
        </authorList>
    </citation>
    <scope>NUCLEOTIDE SEQUENCE [LARGE SCALE GENOMIC DNA]</scope>
    <source>
        <strain evidence="1 2">WMS-il1</strain>
    </source>
</reference>
<dbReference type="EMBL" id="CABIJS010000632">
    <property type="protein sequence ID" value="VUZ54325.1"/>
    <property type="molecule type" value="Genomic_DNA"/>
</dbReference>